<dbReference type="Gene3D" id="3.40.50.720">
    <property type="entry name" value="NAD(P)-binding Rossmann-like Domain"/>
    <property type="match status" value="1"/>
</dbReference>
<accession>A0A5M6CXM9</accession>
<proteinExistence type="predicted"/>
<dbReference type="EMBL" id="VWSF01000029">
    <property type="protein sequence ID" value="KAA5539978.1"/>
    <property type="molecule type" value="Genomic_DNA"/>
</dbReference>
<protein>
    <submittedName>
        <fullName evidence="2">Thiamine biosynthesis protein ThiF</fullName>
    </submittedName>
</protein>
<gene>
    <name evidence="2" type="ORF">F0145_23605</name>
</gene>
<dbReference type="CDD" id="cd00757">
    <property type="entry name" value="ThiF_MoeB_HesA_family"/>
    <property type="match status" value="1"/>
</dbReference>
<organism evidence="2 3">
    <name type="scientific">Adhaeribacter rhizoryzae</name>
    <dbReference type="NCBI Taxonomy" id="2607907"/>
    <lineage>
        <taxon>Bacteria</taxon>
        <taxon>Pseudomonadati</taxon>
        <taxon>Bacteroidota</taxon>
        <taxon>Cytophagia</taxon>
        <taxon>Cytophagales</taxon>
        <taxon>Hymenobacteraceae</taxon>
        <taxon>Adhaeribacter</taxon>
    </lineage>
</organism>
<dbReference type="Pfam" id="PF00899">
    <property type="entry name" value="ThiF"/>
    <property type="match status" value="1"/>
</dbReference>
<comment type="caution">
    <text evidence="2">The sequence shown here is derived from an EMBL/GenBank/DDBJ whole genome shotgun (WGS) entry which is preliminary data.</text>
</comment>
<dbReference type="InterPro" id="IPR001763">
    <property type="entry name" value="Rhodanese-like_dom"/>
</dbReference>
<dbReference type="InterPro" id="IPR036873">
    <property type="entry name" value="Rhodanese-like_dom_sf"/>
</dbReference>
<dbReference type="RefSeq" id="WP_150092678.1">
    <property type="nucleotide sequence ID" value="NZ_VWSF01000029.1"/>
</dbReference>
<dbReference type="SMART" id="SM00450">
    <property type="entry name" value="RHOD"/>
    <property type="match status" value="1"/>
</dbReference>
<dbReference type="SUPFAM" id="SSF69572">
    <property type="entry name" value="Activating enzymes of the ubiquitin-like proteins"/>
    <property type="match status" value="1"/>
</dbReference>
<keyword evidence="3" id="KW-1185">Reference proteome</keyword>
<feature type="domain" description="Rhodanese" evidence="1">
    <location>
        <begin position="280"/>
        <end position="369"/>
    </location>
</feature>
<dbReference type="GO" id="GO:0008641">
    <property type="term" value="F:ubiquitin-like modifier activating enzyme activity"/>
    <property type="evidence" value="ECO:0007669"/>
    <property type="project" value="InterPro"/>
</dbReference>
<dbReference type="Proteomes" id="UP000323426">
    <property type="component" value="Unassembled WGS sequence"/>
</dbReference>
<dbReference type="GO" id="GO:0016779">
    <property type="term" value="F:nucleotidyltransferase activity"/>
    <property type="evidence" value="ECO:0007669"/>
    <property type="project" value="TreeGrafter"/>
</dbReference>
<evidence type="ECO:0000313" key="2">
    <source>
        <dbReference type="EMBL" id="KAA5539978.1"/>
    </source>
</evidence>
<evidence type="ECO:0000313" key="3">
    <source>
        <dbReference type="Proteomes" id="UP000323426"/>
    </source>
</evidence>
<name>A0A5M6CXM9_9BACT</name>
<dbReference type="GO" id="GO:0004792">
    <property type="term" value="F:thiosulfate-cyanide sulfurtransferase activity"/>
    <property type="evidence" value="ECO:0007669"/>
    <property type="project" value="TreeGrafter"/>
</dbReference>
<dbReference type="InterPro" id="IPR035985">
    <property type="entry name" value="Ubiquitin-activating_enz"/>
</dbReference>
<dbReference type="PANTHER" id="PTHR10953">
    <property type="entry name" value="UBIQUITIN-ACTIVATING ENZYME E1"/>
    <property type="match status" value="1"/>
</dbReference>
<dbReference type="GO" id="GO:0005737">
    <property type="term" value="C:cytoplasm"/>
    <property type="evidence" value="ECO:0007669"/>
    <property type="project" value="TreeGrafter"/>
</dbReference>
<evidence type="ECO:0000259" key="1">
    <source>
        <dbReference type="PROSITE" id="PS50206"/>
    </source>
</evidence>
<dbReference type="PROSITE" id="PS50206">
    <property type="entry name" value="RHODANESE_3"/>
    <property type="match status" value="1"/>
</dbReference>
<dbReference type="AlphaFoldDB" id="A0A5M6CXM9"/>
<sequence>MKEVNLFLEKFDKQIKLKGFGVPGQEALTNAKVLVIGAGALGIPVITYLAAAGVGNLGVVEPGMVSLSDLPLQPLFKSNEVGKAKLASVVQHVRDLNPDTTLQLYDYALDAENALQRISRYEVVVDATNNLKSALLMNDACVIAGVPLVFGLVYQYTGMYCVLNFKKSATLRCMKSDAKLRKYLNEDESDGVLGILPGIIGCHLAGEVVKIISNLGDVLANKLLSYDFLKNQQQELKATLNPENLKIETLQEPYFSTEIPQVNKKIQSITPHQLFLKLNYQESLQLIDIREDEEWNIFHLENAIHIPASEFLNNLDKIHQDIAVILISHKGEISKELTDLLLTKHGFGNIYNLAGGIDAWAREIDQSMATYKG</sequence>
<dbReference type="PANTHER" id="PTHR10953:SF102">
    <property type="entry name" value="ADENYLYLTRANSFERASE AND SULFURTRANSFERASE MOCS3"/>
    <property type="match status" value="1"/>
</dbReference>
<dbReference type="Pfam" id="PF00581">
    <property type="entry name" value="Rhodanese"/>
    <property type="match status" value="1"/>
</dbReference>
<reference evidence="2 3" key="1">
    <citation type="submission" date="2019-09" db="EMBL/GenBank/DDBJ databases">
        <title>Genome sequence and assembly of Adhaeribacter sp.</title>
        <authorList>
            <person name="Chhetri G."/>
        </authorList>
    </citation>
    <scope>NUCLEOTIDE SEQUENCE [LARGE SCALE GENOMIC DNA]</scope>
    <source>
        <strain evidence="2 3">DK36</strain>
    </source>
</reference>
<dbReference type="InterPro" id="IPR045886">
    <property type="entry name" value="ThiF/MoeB/HesA"/>
</dbReference>
<dbReference type="InterPro" id="IPR000594">
    <property type="entry name" value="ThiF_NAD_FAD-bd"/>
</dbReference>
<dbReference type="Gene3D" id="3.40.250.10">
    <property type="entry name" value="Rhodanese-like domain"/>
    <property type="match status" value="1"/>
</dbReference>